<evidence type="ECO:0000313" key="2">
    <source>
        <dbReference type="EMBL" id="KAF4109014.1"/>
    </source>
</evidence>
<organism evidence="2 3">
    <name type="scientific">Onychostoma macrolepis</name>
    <dbReference type="NCBI Taxonomy" id="369639"/>
    <lineage>
        <taxon>Eukaryota</taxon>
        <taxon>Metazoa</taxon>
        <taxon>Chordata</taxon>
        <taxon>Craniata</taxon>
        <taxon>Vertebrata</taxon>
        <taxon>Euteleostomi</taxon>
        <taxon>Actinopterygii</taxon>
        <taxon>Neopterygii</taxon>
        <taxon>Teleostei</taxon>
        <taxon>Ostariophysi</taxon>
        <taxon>Cypriniformes</taxon>
        <taxon>Cyprinidae</taxon>
        <taxon>Acrossocheilinae</taxon>
        <taxon>Onychostoma</taxon>
    </lineage>
</organism>
<dbReference type="OrthoDB" id="5814287at2759"/>
<proteinExistence type="predicted"/>
<gene>
    <name evidence="2" type="ORF">G5714_010087</name>
</gene>
<feature type="compositionally biased region" description="Basic and acidic residues" evidence="1">
    <location>
        <begin position="39"/>
        <end position="48"/>
    </location>
</feature>
<reference evidence="2 3" key="1">
    <citation type="submission" date="2020-04" db="EMBL/GenBank/DDBJ databases">
        <title>Chromosome-level genome assembly of a cyprinid fish Onychostoma macrolepis by integration of Nanopore Sequencing, Bionano and Hi-C technology.</title>
        <authorList>
            <person name="Wang D."/>
        </authorList>
    </citation>
    <scope>NUCLEOTIDE SEQUENCE [LARGE SCALE GENOMIC DNA]</scope>
    <source>
        <strain evidence="2">SWU-2019</strain>
        <tissue evidence="2">Muscle</tissue>
    </source>
</reference>
<comment type="caution">
    <text evidence="2">The sequence shown here is derived from an EMBL/GenBank/DDBJ whole genome shotgun (WGS) entry which is preliminary data.</text>
</comment>
<feature type="region of interest" description="Disordered" evidence="1">
    <location>
        <begin position="18"/>
        <end position="51"/>
    </location>
</feature>
<dbReference type="Proteomes" id="UP000579812">
    <property type="component" value="Unassembled WGS sequence"/>
</dbReference>
<name>A0A7J6CPS5_9TELE</name>
<sequence>MMQFSMGYRSKKRVRLRAGAIPSPGPGPPVFGRRRRHDAHGSVRDAAPRKSTVHRFGRRECEDLKQWRPAVMNHLYWTAASAPDGDADVMEAEWRSMVSSECDLNVCLLLPAYASGLMESLRVLYYRSPQAPRQHSTVCLPLHLLLFPDPSRAVVFKLFSERPYFFLFKLTRPIYIYKKDGWMEGRKDNCTTERSRKDALFQNQIIVGASEISEGALPSYTSILTYHILSSP</sequence>
<dbReference type="EMBL" id="JAAMOB010000009">
    <property type="protein sequence ID" value="KAF4109014.1"/>
    <property type="molecule type" value="Genomic_DNA"/>
</dbReference>
<protein>
    <submittedName>
        <fullName evidence="2">Uncharacterized protein</fullName>
    </submittedName>
</protein>
<dbReference type="AlphaFoldDB" id="A0A7J6CPS5"/>
<accession>A0A7J6CPS5</accession>
<evidence type="ECO:0000313" key="3">
    <source>
        <dbReference type="Proteomes" id="UP000579812"/>
    </source>
</evidence>
<keyword evidence="3" id="KW-1185">Reference proteome</keyword>
<evidence type="ECO:0000256" key="1">
    <source>
        <dbReference type="SAM" id="MobiDB-lite"/>
    </source>
</evidence>